<evidence type="ECO:0000259" key="2">
    <source>
        <dbReference type="PROSITE" id="PS51459"/>
    </source>
</evidence>
<evidence type="ECO:0000313" key="4">
    <source>
        <dbReference type="Proteomes" id="UP001055868"/>
    </source>
</evidence>
<keyword evidence="4" id="KW-1185">Reference proteome</keyword>
<name>A0ABY4N410_9MICO</name>
<dbReference type="PANTHER" id="PTHR13504:SF38">
    <property type="entry name" value="FIDO DOMAIN-CONTAINING PROTEIN"/>
    <property type="match status" value="1"/>
</dbReference>
<dbReference type="SUPFAM" id="SSF46785">
    <property type="entry name" value="Winged helix' DNA-binding domain"/>
    <property type="match status" value="1"/>
</dbReference>
<evidence type="ECO:0000256" key="1">
    <source>
        <dbReference type="SAM" id="MobiDB-lite"/>
    </source>
</evidence>
<dbReference type="InterPro" id="IPR036390">
    <property type="entry name" value="WH_DNA-bd_sf"/>
</dbReference>
<dbReference type="PROSITE" id="PS51459">
    <property type="entry name" value="FIDO"/>
    <property type="match status" value="1"/>
</dbReference>
<feature type="region of interest" description="Disordered" evidence="1">
    <location>
        <begin position="1"/>
        <end position="32"/>
    </location>
</feature>
<dbReference type="InterPro" id="IPR040198">
    <property type="entry name" value="Fido_containing"/>
</dbReference>
<organism evidence="3 4">
    <name type="scientific">Brachybacterium kimchii</name>
    <dbReference type="NCBI Taxonomy" id="2942909"/>
    <lineage>
        <taxon>Bacteria</taxon>
        <taxon>Bacillati</taxon>
        <taxon>Actinomycetota</taxon>
        <taxon>Actinomycetes</taxon>
        <taxon>Micrococcales</taxon>
        <taxon>Dermabacteraceae</taxon>
        <taxon>Brachybacterium</taxon>
    </lineage>
</organism>
<dbReference type="Proteomes" id="UP001055868">
    <property type="component" value="Chromosome"/>
</dbReference>
<dbReference type="PANTHER" id="PTHR13504">
    <property type="entry name" value="FIDO DOMAIN-CONTAINING PROTEIN DDB_G0283145"/>
    <property type="match status" value="1"/>
</dbReference>
<proteinExistence type="predicted"/>
<sequence length="407" mass="44088">MTAPTPGRIPSHRSEERPWSQRQRGGTREDRMMDRVITRIPPRLADLDVGVTSATARAMERALEAIVRTDQSAGAEAPALARFMIRNESIASSRIEHVSASGADLARALVGSRANASARSMVAASRALHEMLLAAGRAGALTIDDLQNAHRLLMQDDDSLGDREWAGRVREEQNWIGGSDHSPRGALFVPPPPDLIDRLLVDLEAFLARDDLPVLLQATIAHGQFESIHPFTDGNGRIGRALIAGILQRRGVTRNAAVPVASGLYALREQYFAALGAYREGDLGPLVDVLCRSAEAAATEARVSFERLREMPDAWHEEIPGRGGSALARLLGILFAHPTFTVDEAREALGASTAALYPAVETLESAGILREVTGRKRERIWVVADVVDELEDLDRRVAIRAGGAAHT</sequence>
<gene>
    <name evidence="3" type="ORF">M4486_14810</name>
</gene>
<accession>A0ABY4N410</accession>
<evidence type="ECO:0000313" key="3">
    <source>
        <dbReference type="EMBL" id="UQN28884.1"/>
    </source>
</evidence>
<feature type="domain" description="Fido" evidence="2">
    <location>
        <begin position="141"/>
        <end position="292"/>
    </location>
</feature>
<dbReference type="Pfam" id="PF02661">
    <property type="entry name" value="Fic"/>
    <property type="match status" value="1"/>
</dbReference>
<dbReference type="RefSeq" id="WP_249478022.1">
    <property type="nucleotide sequence ID" value="NZ_CP097218.1"/>
</dbReference>
<reference evidence="3" key="1">
    <citation type="submission" date="2022-05" db="EMBL/GenBank/DDBJ databases">
        <title>Genomic analysis of Brachybacterium sp. CBA3104.</title>
        <authorList>
            <person name="Roh S.W."/>
            <person name="Kim Y.B."/>
            <person name="Kim Y."/>
        </authorList>
    </citation>
    <scope>NUCLEOTIDE SEQUENCE</scope>
    <source>
        <strain evidence="3">CBA3104</strain>
    </source>
</reference>
<dbReference type="InterPro" id="IPR036597">
    <property type="entry name" value="Fido-like_dom_sf"/>
</dbReference>
<protein>
    <submittedName>
        <fullName evidence="3">Fic family protein</fullName>
    </submittedName>
</protein>
<dbReference type="SUPFAM" id="SSF140931">
    <property type="entry name" value="Fic-like"/>
    <property type="match status" value="1"/>
</dbReference>
<dbReference type="EMBL" id="CP097218">
    <property type="protein sequence ID" value="UQN28884.1"/>
    <property type="molecule type" value="Genomic_DNA"/>
</dbReference>
<dbReference type="InterPro" id="IPR003812">
    <property type="entry name" value="Fido"/>
</dbReference>
<dbReference type="Gene3D" id="1.10.3290.10">
    <property type="entry name" value="Fido-like domain"/>
    <property type="match status" value="1"/>
</dbReference>